<evidence type="ECO:0000256" key="1">
    <source>
        <dbReference type="ARBA" id="ARBA00023118"/>
    </source>
</evidence>
<gene>
    <name evidence="2" type="ORF">AXF17_07425</name>
</gene>
<keyword evidence="3" id="KW-1185">Reference proteome</keyword>
<dbReference type="OrthoDB" id="3189549at2"/>
<evidence type="ECO:0000313" key="3">
    <source>
        <dbReference type="Proteomes" id="UP000214689"/>
    </source>
</evidence>
<dbReference type="GO" id="GO:0003723">
    <property type="term" value="F:RNA binding"/>
    <property type="evidence" value="ECO:0007669"/>
    <property type="project" value="InterPro"/>
</dbReference>
<reference evidence="3" key="1">
    <citation type="submission" date="2016-05" db="EMBL/GenBank/DDBJ databases">
        <authorList>
            <person name="Holder M.E."/>
            <person name="Ajami N.J."/>
            <person name="Petrosino J.F."/>
        </authorList>
    </citation>
    <scope>NUCLEOTIDE SEQUENCE [LARGE SCALE GENOMIC DNA]</scope>
    <source>
        <strain evidence="3">ATCC 700696</strain>
    </source>
</reference>
<dbReference type="CDD" id="cd09756">
    <property type="entry name" value="Cas5_I-E"/>
    <property type="match status" value="1"/>
</dbReference>
<dbReference type="InterPro" id="IPR021124">
    <property type="entry name" value="CRISPR-assoc_prot_Cas5"/>
</dbReference>
<dbReference type="InterPro" id="IPR013422">
    <property type="entry name" value="CRISPR-assoc_prot_Cas5_N"/>
</dbReference>
<dbReference type="Pfam" id="PF09704">
    <property type="entry name" value="Cas_Cas5d"/>
    <property type="match status" value="1"/>
</dbReference>
<evidence type="ECO:0000313" key="2">
    <source>
        <dbReference type="EMBL" id="ASS38248.1"/>
    </source>
</evidence>
<dbReference type="AlphaFoldDB" id="A0A223ATG5"/>
<dbReference type="InterPro" id="IPR010147">
    <property type="entry name" value="CRISPR-assoc_prot_CasD"/>
</dbReference>
<dbReference type="EMBL" id="CP016199">
    <property type="protein sequence ID" value="ASS38248.1"/>
    <property type="molecule type" value="Genomic_DNA"/>
</dbReference>
<name>A0A223ATG5_9FIRM</name>
<accession>A0A223ATG5</accession>
<dbReference type="Proteomes" id="UP000214689">
    <property type="component" value="Chromosome"/>
</dbReference>
<protein>
    <submittedName>
        <fullName evidence="2">Type I-E CRISPR-associated protein Cas5/CasD</fullName>
    </submittedName>
</protein>
<dbReference type="RefSeq" id="WP_094234488.1">
    <property type="nucleotide sequence ID" value="NZ_CP016199.1"/>
</dbReference>
<organism evidence="2 3">
    <name type="scientific">Mogibacterium pumilum</name>
    <dbReference type="NCBI Taxonomy" id="86332"/>
    <lineage>
        <taxon>Bacteria</taxon>
        <taxon>Bacillati</taxon>
        <taxon>Bacillota</taxon>
        <taxon>Clostridia</taxon>
        <taxon>Peptostreptococcales</taxon>
        <taxon>Anaerovoracaceae</taxon>
        <taxon>Mogibacterium</taxon>
    </lineage>
</organism>
<dbReference type="Gene3D" id="3.30.70.2660">
    <property type="match status" value="1"/>
</dbReference>
<dbReference type="NCBIfam" id="TIGR01868">
    <property type="entry name" value="casD_Cas5e"/>
    <property type="match status" value="1"/>
</dbReference>
<proteinExistence type="predicted"/>
<dbReference type="NCBIfam" id="TIGR02593">
    <property type="entry name" value="CRISPR_cas5"/>
    <property type="match status" value="1"/>
</dbReference>
<dbReference type="GO" id="GO:0051607">
    <property type="term" value="P:defense response to virus"/>
    <property type="evidence" value="ECO:0007669"/>
    <property type="project" value="UniProtKB-KW"/>
</dbReference>
<keyword evidence="1" id="KW-0051">Antiviral defense</keyword>
<dbReference type="GO" id="GO:0043571">
    <property type="term" value="P:maintenance of CRISPR repeat elements"/>
    <property type="evidence" value="ECO:0007669"/>
    <property type="project" value="InterPro"/>
</dbReference>
<sequence length="241" mass="27741">MKTLLLKLAGPMQAWGTSSDFEIRHTDLYPSKSAIIGMIAACLGYKRNDDEKISDLNNLEFAVRIDQKGNIMRDFHTAKSYKTDGTFIRTYVTNRYYIEDAVFVVALGSKDGDLIEELSLAFKNMYFQPFMGRRSLPLNADFYLGLVEDDTLSAIVKTPWQAASWYKCTKGENVTIEIYADSKLLKDNGRHLRRDKIISFSQKNRSFEYRYESKDVIKMHNIFFIENHDAFAAIGDEDVFV</sequence>